<reference evidence="4 5" key="1">
    <citation type="submission" date="2014-06" db="EMBL/GenBank/DDBJ databases">
        <authorList>
            <person name="Swart Estienne"/>
        </authorList>
    </citation>
    <scope>NUCLEOTIDE SEQUENCE [LARGE SCALE GENOMIC DNA]</scope>
    <source>
        <strain evidence="4 5">130c</strain>
    </source>
</reference>
<name>A0A078ASI3_STYLE</name>
<dbReference type="GO" id="GO:0031410">
    <property type="term" value="C:cytoplasmic vesicle"/>
    <property type="evidence" value="ECO:0007669"/>
    <property type="project" value="TreeGrafter"/>
</dbReference>
<dbReference type="EMBL" id="CCKQ01013465">
    <property type="protein sequence ID" value="CDW85129.1"/>
    <property type="molecule type" value="Genomic_DNA"/>
</dbReference>
<dbReference type="InParanoid" id="A0A078ASI3"/>
<dbReference type="GO" id="GO:0032483">
    <property type="term" value="P:regulation of Rab protein signal transduction"/>
    <property type="evidence" value="ECO:0007669"/>
    <property type="project" value="TreeGrafter"/>
</dbReference>
<feature type="compositionally biased region" description="Polar residues" evidence="2">
    <location>
        <begin position="1145"/>
        <end position="1164"/>
    </location>
</feature>
<feature type="compositionally biased region" description="Low complexity" evidence="2">
    <location>
        <begin position="857"/>
        <end position="870"/>
    </location>
</feature>
<dbReference type="Gene3D" id="3.40.50.11500">
    <property type="match status" value="1"/>
</dbReference>
<feature type="compositionally biased region" description="Polar residues" evidence="2">
    <location>
        <begin position="838"/>
        <end position="847"/>
    </location>
</feature>
<dbReference type="InterPro" id="IPR037516">
    <property type="entry name" value="Tripartite_DENN"/>
</dbReference>
<evidence type="ECO:0000256" key="2">
    <source>
        <dbReference type="SAM" id="MobiDB-lite"/>
    </source>
</evidence>
<gene>
    <name evidence="4" type="primary">Contig10134.g10828</name>
    <name evidence="4" type="ORF">STYLEM_14199</name>
</gene>
<dbReference type="InterPro" id="IPR005112">
    <property type="entry name" value="dDENN_dom"/>
</dbReference>
<organism evidence="4 5">
    <name type="scientific">Stylonychia lemnae</name>
    <name type="common">Ciliate</name>
    <dbReference type="NCBI Taxonomy" id="5949"/>
    <lineage>
        <taxon>Eukaryota</taxon>
        <taxon>Sar</taxon>
        <taxon>Alveolata</taxon>
        <taxon>Ciliophora</taxon>
        <taxon>Intramacronucleata</taxon>
        <taxon>Spirotrichea</taxon>
        <taxon>Stichotrichia</taxon>
        <taxon>Sporadotrichida</taxon>
        <taxon>Oxytrichidae</taxon>
        <taxon>Stylonychinae</taxon>
        <taxon>Stylonychia</taxon>
    </lineage>
</organism>
<feature type="repeat" description="PPR" evidence="1">
    <location>
        <begin position="675"/>
        <end position="709"/>
    </location>
</feature>
<protein>
    <recommendedName>
        <fullName evidence="3">UDENN domain-containing protein</fullName>
    </recommendedName>
</protein>
<dbReference type="InterPro" id="IPR043153">
    <property type="entry name" value="DENN_C"/>
</dbReference>
<dbReference type="InterPro" id="IPR051696">
    <property type="entry name" value="DENN_Domain_GEFs"/>
</dbReference>
<keyword evidence="5" id="KW-1185">Reference proteome</keyword>
<dbReference type="Pfam" id="PF02141">
    <property type="entry name" value="DENN"/>
    <property type="match status" value="1"/>
</dbReference>
<dbReference type="InterPro" id="IPR011990">
    <property type="entry name" value="TPR-like_helical_dom_sf"/>
</dbReference>
<evidence type="ECO:0000313" key="5">
    <source>
        <dbReference type="Proteomes" id="UP000039865"/>
    </source>
</evidence>
<dbReference type="SMART" id="SM00801">
    <property type="entry name" value="dDENN"/>
    <property type="match status" value="1"/>
</dbReference>
<dbReference type="InterPro" id="IPR002885">
    <property type="entry name" value="PPR_rpt"/>
</dbReference>
<dbReference type="AlphaFoldDB" id="A0A078ASI3"/>
<accession>A0A078ASI3</accession>
<dbReference type="PANTHER" id="PTHR12296">
    <property type="entry name" value="DENN DOMAIN-CONTAINING PROTEIN 4"/>
    <property type="match status" value="1"/>
</dbReference>
<feature type="compositionally biased region" description="Polar residues" evidence="2">
    <location>
        <begin position="775"/>
        <end position="785"/>
    </location>
</feature>
<dbReference type="PANTHER" id="PTHR12296:SF21">
    <property type="entry name" value="DENN DOMAIN-CONTAINING PROTEIN 3"/>
    <property type="match status" value="1"/>
</dbReference>
<feature type="compositionally biased region" description="Polar residues" evidence="2">
    <location>
        <begin position="1101"/>
        <end position="1113"/>
    </location>
</feature>
<dbReference type="OrthoDB" id="206724at2759"/>
<dbReference type="Gene3D" id="1.25.40.10">
    <property type="entry name" value="Tetratricopeptide repeat domain"/>
    <property type="match status" value="1"/>
</dbReference>
<feature type="region of interest" description="Disordered" evidence="2">
    <location>
        <begin position="1096"/>
        <end position="1181"/>
    </location>
</feature>
<evidence type="ECO:0000256" key="1">
    <source>
        <dbReference type="PROSITE-ProRule" id="PRU00708"/>
    </source>
</evidence>
<dbReference type="SMART" id="SM00799">
    <property type="entry name" value="DENN"/>
    <property type="match status" value="1"/>
</dbReference>
<evidence type="ECO:0000313" key="4">
    <source>
        <dbReference type="EMBL" id="CDW85129.1"/>
    </source>
</evidence>
<sequence length="1181" mass="137691">MMCTVPAKDHKDLPATTSTNVVLTSADGQSIYVVALTFFEDLALVEEAQDAYQSQFQNESFFQSPVKQESQAEKVKQIGNIKFELTKNFKKPGMLQKGGTSRNINGSAVKNKTAQNIQNQEETKNDGKIFGLVEQKDLIKRQNSFTRPITENYYESSEEEILLDQENSNNLEELKDDQSAKNPLQGVQLQKGKFYIQKSVCILSRNPFFEQFRLMLMDIKRACDTGIRAPIEDYIAQILYAIPAPPRGIATLNLKLICRNHPYRNLLFKNPPINRLPYSNNDFIITLFDCLNVDNVLLFFKRILLDSNLINYYIRNAPVPFLMGIDQSLQKEAEENISDGTYIIDLDQDKTSVTISASGRSRPQQKDDLPELPDHYCKKLQKTLKDIIKPKKKKQQRLSIEDVENIRDAFFQFFVNVFQNYEKYISSNQGSMLSHVQRTVEGVSGCYGYQKYIEDSPSDTKMFFKYFLKLQMFTRLLERKLWPSKNEDFIDTTFFDEHIRHKYHKQKKNSKMQQETFFLNDQSRNHQFTFECDVLDKADKELNERMIKDLFKDQKLQPVKFVQEDNANVYIVMPQTFNNEYIKHVFMEECWKADSLKDFQDILNKKQLQQGVSKKKKIVQQYFDELDKDVNVHICWLLIWVGTLSYQKENEKSFRLKQAIEVLRKINAKSGGKLNLEIFELLMDTCDKYGNLKMVLEIFDQIEEFKFKPNAAIMTYFLSGLSKNMEAMETVQRFFKKHKEKHEIGIQPNTGIQSKVTNEIERRFNSAKRVINKITTALGKSTPQTPAELPKSTTQKDHSKPVINVDLSDLQKKNDKNFSVTEQSMLSDRSLGKPPQPNSQEQLSQRALPSPGPLKHQGSNFSQTQTTGTSSTQLKLNQMYQAQQNQVTSLLDTRSYLYKKLSNQFKRRCFLSKDEQEVFISDKVRMLLKELCSECGTTLYPKDILKHTIKEADDYFVFQCRACFAKIFPSLKVRIGDINVYKNEDTAFINPVQLRQYVEERLQLDQWYRNAEQLTPEILRDYNKNIYWNLIWYFAEFHLPYDFIVPYADDSLHEEFLRANQHLVVKNKLRLDQLVIREGGIDNYIKYLEELIRKDQRNKRASQSSKRSGNQRASKGKKRTRKLETEANEMMPLQKQSTHPEEQISLANSPSDKLSQNNDGQASNKDLRSKSSDITQRIKLF</sequence>
<feature type="compositionally biased region" description="Polar residues" evidence="2">
    <location>
        <begin position="817"/>
        <end position="827"/>
    </location>
</feature>
<dbReference type="Proteomes" id="UP000039865">
    <property type="component" value="Unassembled WGS sequence"/>
</dbReference>
<feature type="domain" description="UDENN" evidence="3">
    <location>
        <begin position="1"/>
        <end position="488"/>
    </location>
</feature>
<proteinExistence type="predicted"/>
<dbReference type="PROSITE" id="PS51375">
    <property type="entry name" value="PPR"/>
    <property type="match status" value="1"/>
</dbReference>
<feature type="region of interest" description="Disordered" evidence="2">
    <location>
        <begin position="775"/>
        <end position="870"/>
    </location>
</feature>
<evidence type="ECO:0000259" key="3">
    <source>
        <dbReference type="PROSITE" id="PS50211"/>
    </source>
</evidence>
<dbReference type="InterPro" id="IPR001194">
    <property type="entry name" value="cDENN_dom"/>
</dbReference>
<dbReference type="PROSITE" id="PS50211">
    <property type="entry name" value="DENN"/>
    <property type="match status" value="1"/>
</dbReference>